<sequence length="205" mass="23507">MHDHSVRYEACADSTDDDRRLCAPAINNNLLCKGKGKLLADKPVNIVHGEPNITWKISEVKSLIIQENLQKKNAKENEGEECNELSKNELKTKTEDKKEKKQIQTLNKENPKFQREEQRRIEGEEAEGPTEGTFVVYGIDSKEILPLAIQNELGENLMQKEEIMDEIDVNQNINRVALEGDLSPKKVNKLRDTQSKKKKQRENDN</sequence>
<proteinExistence type="predicted"/>
<reference evidence="2" key="1">
    <citation type="submission" date="2023-08" db="EMBL/GenBank/DDBJ databases">
        <title>A de novo genome assembly of Solanum verrucosum Schlechtendal, a Mexican diploid species geographically isolated from the other diploid A-genome species in potato relatives.</title>
        <authorList>
            <person name="Hosaka K."/>
        </authorList>
    </citation>
    <scope>NUCLEOTIDE SEQUENCE</scope>
    <source>
        <tissue evidence="2">Young leaves</tissue>
    </source>
</reference>
<dbReference type="Proteomes" id="UP001234989">
    <property type="component" value="Chromosome 5"/>
</dbReference>
<keyword evidence="3" id="KW-1185">Reference proteome</keyword>
<evidence type="ECO:0000313" key="2">
    <source>
        <dbReference type="EMBL" id="WMV29338.1"/>
    </source>
</evidence>
<feature type="region of interest" description="Disordered" evidence="1">
    <location>
        <begin position="177"/>
        <end position="205"/>
    </location>
</feature>
<evidence type="ECO:0000256" key="1">
    <source>
        <dbReference type="SAM" id="MobiDB-lite"/>
    </source>
</evidence>
<feature type="region of interest" description="Disordered" evidence="1">
    <location>
        <begin position="72"/>
        <end position="127"/>
    </location>
</feature>
<accession>A0AAF0QU03</accession>
<feature type="compositionally biased region" description="Basic and acidic residues" evidence="1">
    <location>
        <begin position="109"/>
        <end position="123"/>
    </location>
</feature>
<name>A0AAF0QU03_SOLVR</name>
<dbReference type="AlphaFoldDB" id="A0AAF0QU03"/>
<feature type="compositionally biased region" description="Basic and acidic residues" evidence="1">
    <location>
        <begin position="189"/>
        <end position="205"/>
    </location>
</feature>
<feature type="compositionally biased region" description="Basic and acidic residues" evidence="1">
    <location>
        <begin position="84"/>
        <end position="102"/>
    </location>
</feature>
<protein>
    <submittedName>
        <fullName evidence="2">Uncharacterized protein</fullName>
    </submittedName>
</protein>
<evidence type="ECO:0000313" key="3">
    <source>
        <dbReference type="Proteomes" id="UP001234989"/>
    </source>
</evidence>
<dbReference type="EMBL" id="CP133616">
    <property type="protein sequence ID" value="WMV29338.1"/>
    <property type="molecule type" value="Genomic_DNA"/>
</dbReference>
<gene>
    <name evidence="2" type="ORF">MTR67_022723</name>
</gene>
<organism evidence="2 3">
    <name type="scientific">Solanum verrucosum</name>
    <dbReference type="NCBI Taxonomy" id="315347"/>
    <lineage>
        <taxon>Eukaryota</taxon>
        <taxon>Viridiplantae</taxon>
        <taxon>Streptophyta</taxon>
        <taxon>Embryophyta</taxon>
        <taxon>Tracheophyta</taxon>
        <taxon>Spermatophyta</taxon>
        <taxon>Magnoliopsida</taxon>
        <taxon>eudicotyledons</taxon>
        <taxon>Gunneridae</taxon>
        <taxon>Pentapetalae</taxon>
        <taxon>asterids</taxon>
        <taxon>lamiids</taxon>
        <taxon>Solanales</taxon>
        <taxon>Solanaceae</taxon>
        <taxon>Solanoideae</taxon>
        <taxon>Solaneae</taxon>
        <taxon>Solanum</taxon>
    </lineage>
</organism>